<dbReference type="RefSeq" id="NP_509241.2">
    <property type="nucleotide sequence ID" value="NM_076840.8"/>
</dbReference>
<dbReference type="InParanoid" id="Q22342"/>
<dbReference type="Reactome" id="R-CEL-1632852">
    <property type="pathway name" value="Macroautophagy"/>
</dbReference>
<feature type="coiled-coil region" evidence="3">
    <location>
        <begin position="836"/>
        <end position="870"/>
    </location>
</feature>
<gene>
    <name evidence="6 8" type="primary">epg-7</name>
    <name evidence="8" type="synonym">atg-11</name>
    <name evidence="6" type="ORF">CELE_T08A9.1</name>
    <name evidence="8" type="ORF">T08A9.1</name>
</gene>
<feature type="coiled-coil region" evidence="3">
    <location>
        <begin position="923"/>
        <end position="953"/>
    </location>
</feature>
<dbReference type="GO" id="GO:0000045">
    <property type="term" value="P:autophagosome assembly"/>
    <property type="evidence" value="ECO:0000318"/>
    <property type="project" value="GO_Central"/>
</dbReference>
<protein>
    <submittedName>
        <fullName evidence="6">Autophagy-related protein 11 C-terminal domain-containing protein</fullName>
    </submittedName>
</protein>
<dbReference type="PeptideAtlas" id="Q22342"/>
<dbReference type="GeneID" id="180996"/>
<dbReference type="PANTHER" id="PTHR13222">
    <property type="entry name" value="RB1-INDUCIBLE COILED-COIL"/>
    <property type="match status" value="1"/>
</dbReference>
<keyword evidence="9" id="KW-1267">Proteomics identification</keyword>
<dbReference type="OrthoDB" id="447953at2759"/>
<evidence type="ECO:0000259" key="5">
    <source>
        <dbReference type="Pfam" id="PF10377"/>
    </source>
</evidence>
<dbReference type="AlphaFoldDB" id="Q22342"/>
<dbReference type="CTD" id="180996"/>
<dbReference type="GO" id="GO:0000425">
    <property type="term" value="P:pexophagy"/>
    <property type="evidence" value="ECO:0000318"/>
    <property type="project" value="GO_Central"/>
</dbReference>
<dbReference type="SMR" id="Q22342"/>
<evidence type="ECO:0000256" key="4">
    <source>
        <dbReference type="SAM" id="MobiDB-lite"/>
    </source>
</evidence>
<proteinExistence type="evidence at protein level"/>
<dbReference type="GO" id="GO:0034045">
    <property type="term" value="C:phagophore assembly site membrane"/>
    <property type="evidence" value="ECO:0000318"/>
    <property type="project" value="GO_Central"/>
</dbReference>
<evidence type="ECO:0000313" key="7">
    <source>
        <dbReference type="Proteomes" id="UP000001940"/>
    </source>
</evidence>
<dbReference type="PIR" id="H89567">
    <property type="entry name" value="H89567"/>
</dbReference>
<dbReference type="GO" id="GO:0000422">
    <property type="term" value="P:autophagy of mitochondrion"/>
    <property type="evidence" value="ECO:0000318"/>
    <property type="project" value="GO_Central"/>
</dbReference>
<feature type="region of interest" description="Disordered" evidence="4">
    <location>
        <begin position="609"/>
        <end position="669"/>
    </location>
</feature>
<dbReference type="HOGENOM" id="CLU_274435_0_0_1"/>
<dbReference type="Bgee" id="WBGene00020334">
    <property type="expression patterns" value="Expressed in embryo and 3 other cell types or tissues"/>
</dbReference>
<feature type="coiled-coil region" evidence="3">
    <location>
        <begin position="767"/>
        <end position="804"/>
    </location>
</feature>
<dbReference type="InterPro" id="IPR040040">
    <property type="entry name" value="ATG11"/>
</dbReference>
<dbReference type="WormBase" id="T08A9.1">
    <property type="protein sequence ID" value="CE51575"/>
    <property type="gene ID" value="WBGene00020334"/>
    <property type="gene designation" value="epg-7"/>
</dbReference>
<keyword evidence="1" id="KW-0072">Autophagy</keyword>
<sequence>MIMYHIFYMDRGQAMVFDLNAETTTFNVLQDMVSKEVGHRISDLTFLDESGTTPDGNKSLAEISTLGTETSPVYFFLKSGNERENHNGSDVTYIFQMIDDAVDQAQYVLKNQDPLKIYMELPERAKNCRKVCAETLQMCARLVQQHRFLHKGWLALINNLDISVSKMDKRGKKFKLVHSKSEELIEKSDTLLLNYSDVVEQLRRIEVPSEIFVKPASLMTSTSTPINPDEKCTLFDFIAMADPEASLDGLPDLVNEKIRQLKEQNAISVYTRLQSVHETSKNQEYRDFKGINKRFSQLEFSLKSCEERKNLVHKLVAQILETPKINDQNKLPPIIEEHRQCMLTIFENFSEFRNMVRVFDQSKQEILKNLRTRMSGFVVQNYDRLRVVLNDIVQYEYKSNAVRIHMDLIGQIRDAPILYSQSVSEIVRRRLLKTELEEWHTDHSTKCAQFSTDEEKSREQLGRKLKKHFLHALFPGLFDNLPEFYVKAPLEKYDTDLPNIAKEYIKDLRDALPELEPFLKVTLPNVASKLATKGSKQHPSFGQTRVESFLTDEPMRMARSHFNYSPAAWLSEDGGDSSPVPQPLMCRSPENALRESQCRSIPYVPSLQQLEGLDGPAPGSSAPISIPNSTSSRINFKQSGRQQSSQDLHHVGSAVSSDTSLLGHETPVKMEDTVLMTENKSELNLESNMNDSNDSIDSLLDVYEHIDYSAEDILLGLSDHTVQLEDAVKRLSKMQNIVANMTPRNEKLFKYLHQTAPRDFEIIIHDGDKLKNRVKELGESVESLETELENKKSTESNLEAKLAEMTVSHKKEIENTQAECIKRMSVEFELMTDSMSRQSKEQIESKDREIEELKAKLEKQNIAHEKALRNDPYSEEYKRTLTAEIRAELEKEFKQRIEVITKAVECKKDEAFARQEKTLEIENRVLSSENESKSKKLEAMNREKEQLESLIRQMPEGEVILDEFNALKESQPSAQIKDRFAAIRSRMERSTDGKCLDTNKVLLIDNILKVHKLQQLVNEREQYRDVIKSQPGGDQVLQFLENSTPTVPVDMEAYFNELTNFSGSFDEAGRKIAKIHEIAMETIWLQALVRANLGGPSLRDISADIHKESYQKDVETVTSIAMMDIFIDHDRDEIKKLTRTLQIWLNTNVSSLRSGGTYAIEDSPKIRECASKYKSMALKVSTYQGMEESFYQPMAASTIQVATSPSELEVERSSQNTICTQTRLCLPAMNLLVSVQDIKIGCAVIVIWHQAHNAYVIFCSSPNRYFVKESSIRRLGINTQNAATRRNWIIARVVRSDSCSIKKPVNRYNLPIGTIVRRVEVEAVNMDFEGDFNHISIA</sequence>
<dbReference type="STRING" id="6239.T08A9.1.1"/>
<dbReference type="eggNOG" id="KOG4572">
    <property type="taxonomic scope" value="Eukaryota"/>
</dbReference>
<organism evidence="6 7">
    <name type="scientific">Caenorhabditis elegans</name>
    <dbReference type="NCBI Taxonomy" id="6239"/>
    <lineage>
        <taxon>Eukaryota</taxon>
        <taxon>Metazoa</taxon>
        <taxon>Ecdysozoa</taxon>
        <taxon>Nematoda</taxon>
        <taxon>Chromadorea</taxon>
        <taxon>Rhabditida</taxon>
        <taxon>Rhabditina</taxon>
        <taxon>Rhabditomorpha</taxon>
        <taxon>Rhabditoidea</taxon>
        <taxon>Rhabditidae</taxon>
        <taxon>Peloderinae</taxon>
        <taxon>Caenorhabditis</taxon>
    </lineage>
</organism>
<name>Q22342_CAEEL</name>
<keyword evidence="7" id="KW-1185">Reference proteome</keyword>
<dbReference type="KEGG" id="cel:CELE_T08A9.1"/>
<dbReference type="Pfam" id="PF10377">
    <property type="entry name" value="ATG11"/>
    <property type="match status" value="1"/>
</dbReference>
<evidence type="ECO:0000256" key="2">
    <source>
        <dbReference type="ARBA" id="ARBA00023054"/>
    </source>
</evidence>
<dbReference type="Proteomes" id="UP000001940">
    <property type="component" value="Chromosome X"/>
</dbReference>
<dbReference type="PaxDb" id="6239-T08A9.1"/>
<dbReference type="GO" id="GO:0005737">
    <property type="term" value="C:cytoplasm"/>
    <property type="evidence" value="ECO:0000314"/>
    <property type="project" value="WormBase"/>
</dbReference>
<reference evidence="6 7" key="1">
    <citation type="journal article" date="1998" name="Science">
        <title>Genome sequence of the nematode C. elegans: a platform for investigating biology.</title>
        <authorList>
            <consortium name="The C. elegans sequencing consortium"/>
            <person name="Sulson J.E."/>
            <person name="Waterston R."/>
        </authorList>
    </citation>
    <scope>NUCLEOTIDE SEQUENCE [LARGE SCALE GENOMIC DNA]</scope>
    <source>
        <strain evidence="6 7">Bristol N2</strain>
    </source>
</reference>
<dbReference type="GO" id="GO:0034727">
    <property type="term" value="P:piecemeal microautophagy of the nucleus"/>
    <property type="evidence" value="ECO:0000318"/>
    <property type="project" value="GO_Central"/>
</dbReference>
<dbReference type="GO" id="GO:0060090">
    <property type="term" value="F:molecular adaptor activity"/>
    <property type="evidence" value="ECO:0000316"/>
    <property type="project" value="WormBase"/>
</dbReference>
<dbReference type="GO" id="GO:0019901">
    <property type="term" value="F:protein kinase binding"/>
    <property type="evidence" value="ECO:0000318"/>
    <property type="project" value="GO_Central"/>
</dbReference>
<evidence type="ECO:0000256" key="3">
    <source>
        <dbReference type="SAM" id="Coils"/>
    </source>
</evidence>
<dbReference type="Gene3D" id="1.20.1480.30">
    <property type="entry name" value="Designed four-helix bundle protein"/>
    <property type="match status" value="1"/>
</dbReference>
<dbReference type="GO" id="GO:0016239">
    <property type="term" value="P:positive regulation of macroautophagy"/>
    <property type="evidence" value="ECO:0000314"/>
    <property type="project" value="WormBase"/>
</dbReference>
<dbReference type="GO" id="GO:0061723">
    <property type="term" value="P:glycophagy"/>
    <property type="evidence" value="ECO:0000318"/>
    <property type="project" value="GO_Central"/>
</dbReference>
<dbReference type="GO" id="GO:0061709">
    <property type="term" value="P:reticulophagy"/>
    <property type="evidence" value="ECO:0000318"/>
    <property type="project" value="GO_Central"/>
</dbReference>
<dbReference type="EMBL" id="BX284606">
    <property type="protein sequence ID" value="CCD63514.2"/>
    <property type="molecule type" value="Genomic_DNA"/>
</dbReference>
<evidence type="ECO:0007829" key="9">
    <source>
        <dbReference type="PeptideAtlas" id="Q22342"/>
    </source>
</evidence>
<dbReference type="GO" id="GO:1990316">
    <property type="term" value="C:Atg1/ULK1 kinase complex"/>
    <property type="evidence" value="ECO:0000318"/>
    <property type="project" value="GO_Central"/>
</dbReference>
<dbReference type="InterPro" id="IPR019460">
    <property type="entry name" value="Atg11_C"/>
</dbReference>
<dbReference type="FunCoup" id="Q22342">
    <property type="interactions" value="2243"/>
</dbReference>
<feature type="compositionally biased region" description="Polar residues" evidence="4">
    <location>
        <begin position="630"/>
        <end position="646"/>
    </location>
</feature>
<dbReference type="GO" id="GO:0034517">
    <property type="term" value="P:ribophagy"/>
    <property type="evidence" value="ECO:0000318"/>
    <property type="project" value="GO_Central"/>
</dbReference>
<feature type="domain" description="Autophagy-related protein 11 C-terminal" evidence="5">
    <location>
        <begin position="1233"/>
        <end position="1322"/>
    </location>
</feature>
<evidence type="ECO:0000313" key="6">
    <source>
        <dbReference type="EMBL" id="CCD63514.2"/>
    </source>
</evidence>
<dbReference type="AGR" id="WB:WBGene00020334"/>
<keyword evidence="2 3" id="KW-0175">Coiled coil</keyword>
<dbReference type="PANTHER" id="PTHR13222:SF1">
    <property type="entry name" value="RB1-INDUCIBLE COILED-COIL PROTEIN 1"/>
    <property type="match status" value="1"/>
</dbReference>
<evidence type="ECO:0000313" key="8">
    <source>
        <dbReference type="WormBase" id="T08A9.1"/>
    </source>
</evidence>
<accession>Q22342</accession>
<evidence type="ECO:0000256" key="1">
    <source>
        <dbReference type="ARBA" id="ARBA00023006"/>
    </source>
</evidence>
<feature type="compositionally biased region" description="Low complexity" evidence="4">
    <location>
        <begin position="615"/>
        <end position="629"/>
    </location>
</feature>